<keyword evidence="12" id="KW-1185">Reference proteome</keyword>
<protein>
    <recommendedName>
        <fullName evidence="3 9">Mediator of RNA polymerase II transcription subunit 19</fullName>
    </recommendedName>
    <alternativeName>
        <fullName evidence="8 9">Mediator complex subunit 19</fullName>
    </alternativeName>
</protein>
<evidence type="ECO:0000256" key="8">
    <source>
        <dbReference type="ARBA" id="ARBA00032018"/>
    </source>
</evidence>
<dbReference type="GO" id="GO:0006357">
    <property type="term" value="P:regulation of transcription by RNA polymerase II"/>
    <property type="evidence" value="ECO:0007669"/>
    <property type="project" value="InterPro"/>
</dbReference>
<feature type="compositionally biased region" description="Basic and acidic residues" evidence="10">
    <location>
        <begin position="298"/>
        <end position="309"/>
    </location>
</feature>
<evidence type="ECO:0000313" key="11">
    <source>
        <dbReference type="EMBL" id="KAF2088752.1"/>
    </source>
</evidence>
<feature type="compositionally biased region" description="Polar residues" evidence="10">
    <location>
        <begin position="32"/>
        <end position="55"/>
    </location>
</feature>
<dbReference type="GO" id="GO:0016592">
    <property type="term" value="C:mediator complex"/>
    <property type="evidence" value="ECO:0007669"/>
    <property type="project" value="InterPro"/>
</dbReference>
<keyword evidence="4 9" id="KW-0805">Transcription regulation</keyword>
<gene>
    <name evidence="9" type="primary">MED19</name>
    <name evidence="11" type="ORF">K490DRAFT_63966</name>
</gene>
<evidence type="ECO:0000256" key="9">
    <source>
        <dbReference type="RuleBase" id="RU364151"/>
    </source>
</evidence>
<feature type="compositionally biased region" description="Polar residues" evidence="10">
    <location>
        <begin position="71"/>
        <end position="106"/>
    </location>
</feature>
<evidence type="ECO:0000256" key="1">
    <source>
        <dbReference type="ARBA" id="ARBA00004123"/>
    </source>
</evidence>
<feature type="compositionally biased region" description="Basic and acidic residues" evidence="10">
    <location>
        <begin position="134"/>
        <end position="145"/>
    </location>
</feature>
<feature type="region of interest" description="Disordered" evidence="10">
    <location>
        <begin position="1"/>
        <end position="158"/>
    </location>
</feature>
<dbReference type="Proteomes" id="UP000799776">
    <property type="component" value="Unassembled WGS sequence"/>
</dbReference>
<dbReference type="EMBL" id="ML978715">
    <property type="protein sequence ID" value="KAF2088752.1"/>
    <property type="molecule type" value="Genomic_DNA"/>
</dbReference>
<reference evidence="11" key="1">
    <citation type="journal article" date="2020" name="Stud. Mycol.">
        <title>101 Dothideomycetes genomes: a test case for predicting lifestyles and emergence of pathogens.</title>
        <authorList>
            <person name="Haridas S."/>
            <person name="Albert R."/>
            <person name="Binder M."/>
            <person name="Bloem J."/>
            <person name="Labutti K."/>
            <person name="Salamov A."/>
            <person name="Andreopoulos B."/>
            <person name="Baker S."/>
            <person name="Barry K."/>
            <person name="Bills G."/>
            <person name="Bluhm B."/>
            <person name="Cannon C."/>
            <person name="Castanera R."/>
            <person name="Culley D."/>
            <person name="Daum C."/>
            <person name="Ezra D."/>
            <person name="Gonzalez J."/>
            <person name="Henrissat B."/>
            <person name="Kuo A."/>
            <person name="Liang C."/>
            <person name="Lipzen A."/>
            <person name="Lutzoni F."/>
            <person name="Magnuson J."/>
            <person name="Mondo S."/>
            <person name="Nolan M."/>
            <person name="Ohm R."/>
            <person name="Pangilinan J."/>
            <person name="Park H.-J."/>
            <person name="Ramirez L."/>
            <person name="Alfaro M."/>
            <person name="Sun H."/>
            <person name="Tritt A."/>
            <person name="Yoshinaga Y."/>
            <person name="Zwiers L.-H."/>
            <person name="Turgeon B."/>
            <person name="Goodwin S."/>
            <person name="Spatafora J."/>
            <person name="Crous P."/>
            <person name="Grigoriev I."/>
        </authorList>
    </citation>
    <scope>NUCLEOTIDE SEQUENCE</scope>
    <source>
        <strain evidence="11">CBS 121410</strain>
    </source>
</reference>
<keyword evidence="6 9" id="KW-0804">Transcription</keyword>
<comment type="similarity">
    <text evidence="2 9">Belongs to the Mediator complex subunit 19 family.</text>
</comment>
<dbReference type="AlphaFoldDB" id="A0A6A5YA83"/>
<accession>A0A6A5YA83</accession>
<evidence type="ECO:0000256" key="10">
    <source>
        <dbReference type="SAM" id="MobiDB-lite"/>
    </source>
</evidence>
<name>A0A6A5YA83_9PEZI</name>
<evidence type="ECO:0000313" key="12">
    <source>
        <dbReference type="Proteomes" id="UP000799776"/>
    </source>
</evidence>
<dbReference type="GO" id="GO:0003712">
    <property type="term" value="F:transcription coregulator activity"/>
    <property type="evidence" value="ECO:0007669"/>
    <property type="project" value="InterPro"/>
</dbReference>
<evidence type="ECO:0000256" key="3">
    <source>
        <dbReference type="ARBA" id="ARBA00019615"/>
    </source>
</evidence>
<proteinExistence type="inferred from homology"/>
<dbReference type="InterPro" id="IPR013942">
    <property type="entry name" value="Mediator_Med19_fun"/>
</dbReference>
<keyword evidence="7 9" id="KW-0539">Nucleus</keyword>
<comment type="function">
    <text evidence="9">Component of the Mediator complex, a coactivator involved in the regulated transcription of nearly all RNA polymerase II-dependent genes. Mediator functions as a bridge to convey information from gene-specific regulatory proteins to the basal RNA polymerase II transcription machinery. Mediator is recruited to promoters by direct interactions with regulatory proteins and serves as a scaffold for the assembly of a functional preinitiation complex with RNA polymerase II and the general transcription factors.</text>
</comment>
<evidence type="ECO:0000256" key="2">
    <source>
        <dbReference type="ARBA" id="ARBA00009259"/>
    </source>
</evidence>
<comment type="subcellular location">
    <subcellularLocation>
        <location evidence="1 9">Nucleus</location>
    </subcellularLocation>
</comment>
<evidence type="ECO:0000256" key="4">
    <source>
        <dbReference type="ARBA" id="ARBA00023015"/>
    </source>
</evidence>
<evidence type="ECO:0000256" key="7">
    <source>
        <dbReference type="ARBA" id="ARBA00023242"/>
    </source>
</evidence>
<evidence type="ECO:0000256" key="6">
    <source>
        <dbReference type="ARBA" id="ARBA00023163"/>
    </source>
</evidence>
<dbReference type="Pfam" id="PF08633">
    <property type="entry name" value="Rox3"/>
    <property type="match status" value="1"/>
</dbReference>
<keyword evidence="5 9" id="KW-0010">Activator</keyword>
<comment type="subunit">
    <text evidence="9">Component of the Mediator complex.</text>
</comment>
<dbReference type="OrthoDB" id="2160599at2759"/>
<organism evidence="11 12">
    <name type="scientific">Saccharata proteae CBS 121410</name>
    <dbReference type="NCBI Taxonomy" id="1314787"/>
    <lineage>
        <taxon>Eukaryota</taxon>
        <taxon>Fungi</taxon>
        <taxon>Dikarya</taxon>
        <taxon>Ascomycota</taxon>
        <taxon>Pezizomycotina</taxon>
        <taxon>Dothideomycetes</taxon>
        <taxon>Dothideomycetes incertae sedis</taxon>
        <taxon>Botryosphaeriales</taxon>
        <taxon>Saccharataceae</taxon>
        <taxon>Saccharata</taxon>
    </lineage>
</organism>
<sequence>MSTESPAKRQRQTGSFSPASPPYHLAAKEGEQPNTTIHQTPNTPTSPPYMSSIANGSDVRVASSHAPLFTPPSSFAMSAQTSQQPMNTTNAFPTPASTAGSASFAQKSDGGDAQMTGIGGETGSAHDSAMGNSGDDHRHTDHDRQGTGSSTSAGIGMDRKQMLASMPTYKLSEKPYEPSRPHVTQNLIELYGLSSITSSVARFDPVTGEKINKLRKSYENQLKGFGLAGGKNKAEAVPGQLMDYLRAMPPEEWYSQKVYGKEIRETPTADMMSKINRAVKMTPGKLPPAEVQKWKSRIGTDDGPSKRPATDSLDNPSKKIKHGPTPNPGTRPTSAAPSPAMKPARPERTGKKRSYVETSFKGYGEGFADDDPTGDSTGAEDAGRLGANGSKKKRRKDIAAGSPLGFNERRGSYNVGMVGVRQ</sequence>
<feature type="region of interest" description="Disordered" evidence="10">
    <location>
        <begin position="279"/>
        <end position="422"/>
    </location>
</feature>
<evidence type="ECO:0000256" key="5">
    <source>
        <dbReference type="ARBA" id="ARBA00023159"/>
    </source>
</evidence>